<dbReference type="OrthoDB" id="5817566at2759"/>
<evidence type="ECO:0000313" key="1">
    <source>
        <dbReference type="EMBL" id="TKR80850.1"/>
    </source>
</evidence>
<accession>A0A4U5NDZ2</accession>
<evidence type="ECO:0000313" key="2">
    <source>
        <dbReference type="Proteomes" id="UP000298663"/>
    </source>
</evidence>
<proteinExistence type="predicted"/>
<dbReference type="STRING" id="34508.A0A4U5NDZ2"/>
<protein>
    <submittedName>
        <fullName evidence="1">Uncharacterized protein</fullName>
    </submittedName>
</protein>
<keyword evidence="2" id="KW-1185">Reference proteome</keyword>
<organism evidence="1 2">
    <name type="scientific">Steinernema carpocapsae</name>
    <name type="common">Entomopathogenic nematode</name>
    <dbReference type="NCBI Taxonomy" id="34508"/>
    <lineage>
        <taxon>Eukaryota</taxon>
        <taxon>Metazoa</taxon>
        <taxon>Ecdysozoa</taxon>
        <taxon>Nematoda</taxon>
        <taxon>Chromadorea</taxon>
        <taxon>Rhabditida</taxon>
        <taxon>Tylenchina</taxon>
        <taxon>Panagrolaimomorpha</taxon>
        <taxon>Strongyloidoidea</taxon>
        <taxon>Steinernematidae</taxon>
        <taxon>Steinernema</taxon>
    </lineage>
</organism>
<name>A0A4U5NDZ2_STECR</name>
<reference evidence="1 2" key="1">
    <citation type="journal article" date="2015" name="Genome Biol.">
        <title>Comparative genomics of Steinernema reveals deeply conserved gene regulatory networks.</title>
        <authorList>
            <person name="Dillman A.R."/>
            <person name="Macchietto M."/>
            <person name="Porter C.F."/>
            <person name="Rogers A."/>
            <person name="Williams B."/>
            <person name="Antoshechkin I."/>
            <person name="Lee M.M."/>
            <person name="Goodwin Z."/>
            <person name="Lu X."/>
            <person name="Lewis E.E."/>
            <person name="Goodrich-Blair H."/>
            <person name="Stock S.P."/>
            <person name="Adams B.J."/>
            <person name="Sternberg P.W."/>
            <person name="Mortazavi A."/>
        </authorList>
    </citation>
    <scope>NUCLEOTIDE SEQUENCE [LARGE SCALE GENOMIC DNA]</scope>
    <source>
        <strain evidence="1 2">ALL</strain>
    </source>
</reference>
<sequence>MSEIDDSIASFEHFINQCPLPSSRTVPAVVRTKKAENRLIAAMSPTPSVLSEMSSASIEEQLAEAKKRSQWRAQRLQSIDNHCSTAEDLIRRVKGIHSRMENISEDGCLSPAPSDLSIMTTADVVLSQ</sequence>
<gene>
    <name evidence="1" type="ORF">L596_014843</name>
</gene>
<dbReference type="AlphaFoldDB" id="A0A4U5NDZ2"/>
<dbReference type="EMBL" id="AZBU02000004">
    <property type="protein sequence ID" value="TKR80850.1"/>
    <property type="molecule type" value="Genomic_DNA"/>
</dbReference>
<dbReference type="Proteomes" id="UP000298663">
    <property type="component" value="Unassembled WGS sequence"/>
</dbReference>
<reference evidence="1 2" key="2">
    <citation type="journal article" date="2019" name="G3 (Bethesda)">
        <title>Hybrid Assembly of the Genome of the Entomopathogenic Nematode Steinernema carpocapsae Identifies the X-Chromosome.</title>
        <authorList>
            <person name="Serra L."/>
            <person name="Macchietto M."/>
            <person name="Macias-Munoz A."/>
            <person name="McGill C.J."/>
            <person name="Rodriguez I.M."/>
            <person name="Rodriguez B."/>
            <person name="Murad R."/>
            <person name="Mortazavi A."/>
        </authorList>
    </citation>
    <scope>NUCLEOTIDE SEQUENCE [LARGE SCALE GENOMIC DNA]</scope>
    <source>
        <strain evidence="1 2">ALL</strain>
    </source>
</reference>
<comment type="caution">
    <text evidence="1">The sequence shown here is derived from an EMBL/GenBank/DDBJ whole genome shotgun (WGS) entry which is preliminary data.</text>
</comment>